<name>A0A418VEY9_9DEIO</name>
<reference evidence="2 3" key="1">
    <citation type="submission" date="2018-09" db="EMBL/GenBank/DDBJ databases">
        <authorList>
            <person name="Zhu H."/>
        </authorList>
    </citation>
    <scope>NUCLEOTIDE SEQUENCE [LARGE SCALE GENOMIC DNA]</scope>
    <source>
        <strain evidence="2 3">K2S05-167</strain>
    </source>
</reference>
<dbReference type="Proteomes" id="UP000286287">
    <property type="component" value="Unassembled WGS sequence"/>
</dbReference>
<dbReference type="EMBL" id="QYUJ01000009">
    <property type="protein sequence ID" value="RJF74625.1"/>
    <property type="molecule type" value="Genomic_DNA"/>
</dbReference>
<accession>A0A418VEY9</accession>
<evidence type="ECO:0000313" key="3">
    <source>
        <dbReference type="Proteomes" id="UP000286287"/>
    </source>
</evidence>
<gene>
    <name evidence="2" type="ORF">D3875_03530</name>
</gene>
<feature type="region of interest" description="Disordered" evidence="1">
    <location>
        <begin position="59"/>
        <end position="84"/>
    </location>
</feature>
<evidence type="ECO:0000256" key="1">
    <source>
        <dbReference type="SAM" id="MobiDB-lite"/>
    </source>
</evidence>
<sequence>MLMRHGVSRPVAESLSADYPERIPTAVRLVEEKVASGWKARSLSASLVDAVKEPAKWGYAAPQKDVKPPTKKTQAPVPDETPPDLKTVVESLAKVKLGRQLSPMAQDALEALTEEQFQTVKQALMKPKSEALPLLQALLSAPL</sequence>
<organism evidence="2 3">
    <name type="scientific">Deinococcus cavernae</name>
    <dbReference type="NCBI Taxonomy" id="2320857"/>
    <lineage>
        <taxon>Bacteria</taxon>
        <taxon>Thermotogati</taxon>
        <taxon>Deinococcota</taxon>
        <taxon>Deinococci</taxon>
        <taxon>Deinococcales</taxon>
        <taxon>Deinococcaceae</taxon>
        <taxon>Deinococcus</taxon>
    </lineage>
</organism>
<evidence type="ECO:0000313" key="2">
    <source>
        <dbReference type="EMBL" id="RJF74625.1"/>
    </source>
</evidence>
<protein>
    <submittedName>
        <fullName evidence="2">Uncharacterized protein</fullName>
    </submittedName>
</protein>
<proteinExistence type="predicted"/>
<keyword evidence="3" id="KW-1185">Reference proteome</keyword>
<dbReference type="AlphaFoldDB" id="A0A418VEY9"/>
<comment type="caution">
    <text evidence="2">The sequence shown here is derived from an EMBL/GenBank/DDBJ whole genome shotgun (WGS) entry which is preliminary data.</text>
</comment>